<evidence type="ECO:0000256" key="2">
    <source>
        <dbReference type="ARBA" id="ARBA00011245"/>
    </source>
</evidence>
<dbReference type="CDD" id="cd09024">
    <property type="entry name" value="Aldose_epim_lacX"/>
    <property type="match status" value="1"/>
</dbReference>
<protein>
    <submittedName>
        <fullName evidence="4">Aldose 1-epimerase family protein</fullName>
    </submittedName>
</protein>
<name>A0ABV5GHZ0_9FLAO</name>
<dbReference type="Proteomes" id="UP001589607">
    <property type="component" value="Unassembled WGS sequence"/>
</dbReference>
<proteinExistence type="predicted"/>
<evidence type="ECO:0000256" key="1">
    <source>
        <dbReference type="ARBA" id="ARBA00001913"/>
    </source>
</evidence>
<comment type="caution">
    <text evidence="4">The sequence shown here is derived from an EMBL/GenBank/DDBJ whole genome shotgun (WGS) entry which is preliminary data.</text>
</comment>
<dbReference type="InterPro" id="IPR014718">
    <property type="entry name" value="GH-type_carb-bd"/>
</dbReference>
<evidence type="ECO:0000313" key="4">
    <source>
        <dbReference type="EMBL" id="MFB9095000.1"/>
    </source>
</evidence>
<evidence type="ECO:0000313" key="5">
    <source>
        <dbReference type="Proteomes" id="UP001589607"/>
    </source>
</evidence>
<dbReference type="RefSeq" id="WP_236454714.1">
    <property type="nucleotide sequence ID" value="NZ_CBCSGE010000007.1"/>
</dbReference>
<dbReference type="PANTHER" id="PTHR11122:SF13">
    <property type="entry name" value="GLUCOSE-6-PHOSPHATE 1-EPIMERASE"/>
    <property type="match status" value="1"/>
</dbReference>
<dbReference type="Pfam" id="PF01263">
    <property type="entry name" value="Aldose_epim"/>
    <property type="match status" value="1"/>
</dbReference>
<dbReference type="Gene3D" id="2.70.98.10">
    <property type="match status" value="1"/>
</dbReference>
<dbReference type="SUPFAM" id="SSF74650">
    <property type="entry name" value="Galactose mutarotase-like"/>
    <property type="match status" value="1"/>
</dbReference>
<keyword evidence="5" id="KW-1185">Reference proteome</keyword>
<sequence>MIVTLKNNTLSATITTLGAELVTLKKEETNYIWTIDENYWNKTSPVLFPIVGKLKNDTYTFQNKEFTLPRHGFARNYNFEINHQTENEVVFSLKENNDTLKIYPFSFELQIHYTLSTSGLKISYSIQNNNDEIMPFSIGAHPAFAIHGDFNNHSLIFSNETEAFESHLLENELFSGETIPIPSKNGIIALNYSLFEKDALVFRNLKSEELTIAYKDNPILKVNFRGFPDLGIWTKVNAPFLCIEPWYGHADESSTNGQLEDKKGIQRINPKEHFKCYFSIDIL</sequence>
<comment type="cofactor">
    <cofactor evidence="1">
        <name>Ca(2+)</name>
        <dbReference type="ChEBI" id="CHEBI:29108"/>
    </cofactor>
</comment>
<dbReference type="EMBL" id="JBHMEY010000001">
    <property type="protein sequence ID" value="MFB9095000.1"/>
    <property type="molecule type" value="Genomic_DNA"/>
</dbReference>
<dbReference type="InterPro" id="IPR037481">
    <property type="entry name" value="LacX"/>
</dbReference>
<gene>
    <name evidence="4" type="ORF">ACFFVF_00605</name>
</gene>
<organism evidence="4 5">
    <name type="scientific">Flavobacterium jumunjinense</name>
    <dbReference type="NCBI Taxonomy" id="998845"/>
    <lineage>
        <taxon>Bacteria</taxon>
        <taxon>Pseudomonadati</taxon>
        <taxon>Bacteroidota</taxon>
        <taxon>Flavobacteriia</taxon>
        <taxon>Flavobacteriales</taxon>
        <taxon>Flavobacteriaceae</taxon>
        <taxon>Flavobacterium</taxon>
    </lineage>
</organism>
<keyword evidence="3" id="KW-0106">Calcium</keyword>
<dbReference type="PANTHER" id="PTHR11122">
    <property type="entry name" value="APOSPORY-ASSOCIATED PROTEIN C-RELATED"/>
    <property type="match status" value="1"/>
</dbReference>
<accession>A0ABV5GHZ0</accession>
<dbReference type="InterPro" id="IPR008183">
    <property type="entry name" value="Aldose_1/G6P_1-epimerase"/>
</dbReference>
<evidence type="ECO:0000256" key="3">
    <source>
        <dbReference type="ARBA" id="ARBA00022837"/>
    </source>
</evidence>
<dbReference type="InterPro" id="IPR011013">
    <property type="entry name" value="Gal_mutarotase_sf_dom"/>
</dbReference>
<comment type="subunit">
    <text evidence="2">Monomer.</text>
</comment>
<reference evidence="4 5" key="1">
    <citation type="submission" date="2024-09" db="EMBL/GenBank/DDBJ databases">
        <authorList>
            <person name="Sun Q."/>
            <person name="Mori K."/>
        </authorList>
    </citation>
    <scope>NUCLEOTIDE SEQUENCE [LARGE SCALE GENOMIC DNA]</scope>
    <source>
        <strain evidence="4 5">CECT 7955</strain>
    </source>
</reference>